<dbReference type="SUPFAM" id="SSF55144">
    <property type="entry name" value="LigT-like"/>
    <property type="match status" value="1"/>
</dbReference>
<gene>
    <name evidence="4" type="primary">thpR</name>
    <name evidence="4" type="ORF">ACFFFR_09685</name>
</gene>
<dbReference type="Proteomes" id="UP001589862">
    <property type="component" value="Unassembled WGS sequence"/>
</dbReference>
<comment type="function">
    <text evidence="2">Hydrolyzes RNA 2',3'-cyclic phosphodiester to an RNA 2'-phosphomonoester.</text>
</comment>
<dbReference type="InterPro" id="IPR009097">
    <property type="entry name" value="Cyclic_Pdiesterase"/>
</dbReference>
<evidence type="ECO:0000313" key="5">
    <source>
        <dbReference type="Proteomes" id="UP001589862"/>
    </source>
</evidence>
<comment type="catalytic activity">
    <reaction evidence="2">
        <text>a 3'-end 2',3'-cyclophospho-ribonucleotide-RNA + H2O = a 3'-end 2'-phospho-ribonucleotide-RNA + H(+)</text>
        <dbReference type="Rhea" id="RHEA:11828"/>
        <dbReference type="Rhea" id="RHEA-COMP:10464"/>
        <dbReference type="Rhea" id="RHEA-COMP:17353"/>
        <dbReference type="ChEBI" id="CHEBI:15377"/>
        <dbReference type="ChEBI" id="CHEBI:15378"/>
        <dbReference type="ChEBI" id="CHEBI:83064"/>
        <dbReference type="ChEBI" id="CHEBI:173113"/>
        <dbReference type="EC" id="3.1.4.58"/>
    </reaction>
</comment>
<keyword evidence="5" id="KW-1185">Reference proteome</keyword>
<dbReference type="Gene3D" id="3.90.1140.10">
    <property type="entry name" value="Cyclic phosphodiesterase"/>
    <property type="match status" value="1"/>
</dbReference>
<evidence type="ECO:0000256" key="3">
    <source>
        <dbReference type="SAM" id="MobiDB-lite"/>
    </source>
</evidence>
<feature type="region of interest" description="Disordered" evidence="3">
    <location>
        <begin position="202"/>
        <end position="224"/>
    </location>
</feature>
<dbReference type="NCBIfam" id="TIGR02258">
    <property type="entry name" value="2_5_ligase"/>
    <property type="match status" value="1"/>
</dbReference>
<dbReference type="PANTHER" id="PTHR35561:SF1">
    <property type="entry name" value="RNA 2',3'-CYCLIC PHOSPHODIESTERASE"/>
    <property type="match status" value="1"/>
</dbReference>
<evidence type="ECO:0000256" key="2">
    <source>
        <dbReference type="HAMAP-Rule" id="MF_01940"/>
    </source>
</evidence>
<comment type="similarity">
    <text evidence="2">Belongs to the 2H phosphoesterase superfamily. ThpR family.</text>
</comment>
<organism evidence="4 5">
    <name type="scientific">Micrococcoides hystricis</name>
    <dbReference type="NCBI Taxonomy" id="1572761"/>
    <lineage>
        <taxon>Bacteria</taxon>
        <taxon>Bacillati</taxon>
        <taxon>Actinomycetota</taxon>
        <taxon>Actinomycetes</taxon>
        <taxon>Micrococcales</taxon>
        <taxon>Micrococcaceae</taxon>
        <taxon>Micrococcoides</taxon>
    </lineage>
</organism>
<accession>A0ABV6PBZ3</accession>
<dbReference type="InterPro" id="IPR004175">
    <property type="entry name" value="RNA_CPDase"/>
</dbReference>
<dbReference type="Pfam" id="PF13563">
    <property type="entry name" value="2_5_RNA_ligase2"/>
    <property type="match status" value="1"/>
</dbReference>
<feature type="active site" description="Proton donor" evidence="2">
    <location>
        <position position="43"/>
    </location>
</feature>
<feature type="short sequence motif" description="HXTX 2" evidence="2">
    <location>
        <begin position="128"/>
        <end position="131"/>
    </location>
</feature>
<feature type="short sequence motif" description="HXTX 1" evidence="2">
    <location>
        <begin position="43"/>
        <end position="46"/>
    </location>
</feature>
<dbReference type="HAMAP" id="MF_01940">
    <property type="entry name" value="RNA_CPDase"/>
    <property type="match status" value="1"/>
</dbReference>
<dbReference type="RefSeq" id="WP_377459959.1">
    <property type="nucleotide sequence ID" value="NZ_JBHLUB010000031.1"/>
</dbReference>
<evidence type="ECO:0000256" key="1">
    <source>
        <dbReference type="ARBA" id="ARBA00022801"/>
    </source>
</evidence>
<dbReference type="PANTHER" id="PTHR35561">
    <property type="entry name" value="RNA 2',3'-CYCLIC PHOSPHODIESTERASE"/>
    <property type="match status" value="1"/>
</dbReference>
<protein>
    <recommendedName>
        <fullName evidence="2">RNA 2',3'-cyclic phosphodiesterase</fullName>
        <shortName evidence="2">RNA 2',3'-CPDase</shortName>
        <ecNumber evidence="2">3.1.4.58</ecNumber>
    </recommendedName>
</protein>
<sequence length="224" mass="24254">MATRLFAAIYPPEQALDEAAHLLDQVRAETGIGLRWMPLRQWHITCAFYGQSSAGTAADIDQALARIGNGYPSFALSLQGAGHFGHRTLWLGVGGAGEDQLARLSAEARQAGEAAGLEMGPERAFTPHLTVARRSVRGRFRDRQAERGHRRQVRQARKHGFAEDIPPPILGTDEMDFAVRALSIFRGRTFVAEELVLVESTLGDGPGGGAHHQPLASYPLRGAA</sequence>
<name>A0ABV6PBZ3_9MICC</name>
<comment type="caution">
    <text evidence="4">The sequence shown here is derived from an EMBL/GenBank/DDBJ whole genome shotgun (WGS) entry which is preliminary data.</text>
</comment>
<feature type="region of interest" description="Disordered" evidence="3">
    <location>
        <begin position="142"/>
        <end position="167"/>
    </location>
</feature>
<feature type="active site" description="Proton acceptor" evidence="2">
    <location>
        <position position="128"/>
    </location>
</feature>
<feature type="compositionally biased region" description="Basic residues" evidence="3">
    <location>
        <begin position="148"/>
        <end position="159"/>
    </location>
</feature>
<dbReference type="EMBL" id="JBHLUB010000031">
    <property type="protein sequence ID" value="MFC0582645.1"/>
    <property type="molecule type" value="Genomic_DNA"/>
</dbReference>
<keyword evidence="1 2" id="KW-0378">Hydrolase</keyword>
<evidence type="ECO:0000313" key="4">
    <source>
        <dbReference type="EMBL" id="MFC0582645.1"/>
    </source>
</evidence>
<proteinExistence type="inferred from homology"/>
<dbReference type="EC" id="3.1.4.58" evidence="2"/>
<reference evidence="4 5" key="1">
    <citation type="submission" date="2024-09" db="EMBL/GenBank/DDBJ databases">
        <authorList>
            <person name="Sun Q."/>
            <person name="Mori K."/>
        </authorList>
    </citation>
    <scope>NUCLEOTIDE SEQUENCE [LARGE SCALE GENOMIC DNA]</scope>
    <source>
        <strain evidence="4 5">NCAIM B.02604</strain>
    </source>
</reference>